<feature type="region of interest" description="Disordered" evidence="1">
    <location>
        <begin position="330"/>
        <end position="385"/>
    </location>
</feature>
<evidence type="ECO:0000313" key="2">
    <source>
        <dbReference type="EMBL" id="GAV19924.1"/>
    </source>
</evidence>
<dbReference type="STRING" id="1921010.MMIC_P0883"/>
<reference evidence="2 3" key="1">
    <citation type="journal article" date="2017" name="Arch. Microbiol.">
        <title>Mariprofundus micogutta sp. nov., a novel iron-oxidizing zetaproteobacterium isolated from a deep-sea hydrothermal field at the Bayonnaise knoll of the Izu-Ogasawara arc, and a description of Mariprofundales ord. nov. and Zetaproteobacteria classis nov.</title>
        <authorList>
            <person name="Makita H."/>
            <person name="Tanaka E."/>
            <person name="Mitsunobu S."/>
            <person name="Miyazaki M."/>
            <person name="Nunoura T."/>
            <person name="Uematsu K."/>
            <person name="Takaki Y."/>
            <person name="Nishi S."/>
            <person name="Shimamura S."/>
            <person name="Takai K."/>
        </authorList>
    </citation>
    <scope>NUCLEOTIDE SEQUENCE [LARGE SCALE GENOMIC DNA]</scope>
    <source>
        <strain evidence="2 3">ET2</strain>
    </source>
</reference>
<accession>A0A1L8CLZ3</accession>
<feature type="compositionally biased region" description="Polar residues" evidence="1">
    <location>
        <begin position="367"/>
        <end position="376"/>
    </location>
</feature>
<dbReference type="EMBL" id="BDFD01000005">
    <property type="protein sequence ID" value="GAV19924.1"/>
    <property type="molecule type" value="Genomic_DNA"/>
</dbReference>
<keyword evidence="3" id="KW-1185">Reference proteome</keyword>
<organism evidence="2 3">
    <name type="scientific">Mariprofundus micogutta</name>
    <dbReference type="NCBI Taxonomy" id="1921010"/>
    <lineage>
        <taxon>Bacteria</taxon>
        <taxon>Pseudomonadati</taxon>
        <taxon>Pseudomonadota</taxon>
        <taxon>Candidatius Mariprofundia</taxon>
        <taxon>Mariprofundales</taxon>
        <taxon>Mariprofundaceae</taxon>
        <taxon>Mariprofundus</taxon>
    </lineage>
</organism>
<proteinExistence type="predicted"/>
<dbReference type="Proteomes" id="UP000231632">
    <property type="component" value="Unassembled WGS sequence"/>
</dbReference>
<comment type="caution">
    <text evidence="2">The sequence shown here is derived from an EMBL/GenBank/DDBJ whole genome shotgun (WGS) entry which is preliminary data.</text>
</comment>
<dbReference type="AlphaFoldDB" id="A0A1L8CLZ3"/>
<dbReference type="OrthoDB" id="10021550at2"/>
<name>A0A1L8CLZ3_9PROT</name>
<gene>
    <name evidence="2" type="ORF">MMIC_P0883</name>
</gene>
<dbReference type="RefSeq" id="WP_072659248.1">
    <property type="nucleotide sequence ID" value="NZ_BDFD01000005.1"/>
</dbReference>
<protein>
    <submittedName>
        <fullName evidence="2">Uncharacterized protein</fullName>
    </submittedName>
</protein>
<sequence length="385" mass="43184">MAFGISGFGAKGFSSGFLNGIRTGHEMNRQDRLDEERKADRAETRAYRNRMMDQRQQTLDMNAELNQLRSNALKDEEFMRRGKFVSKRVRAAMSDRNGSPLTLEAFKSLPDDERMKRIDTMNQGAAWFNNEAGFMKKYLASSPSGAINPDKPVAGYQLLESDQGNLGVLTHLNRTDGETGPLDYPGRKDGQGTIMPVEVFSDLLWNTSGVFDDGKLTEKEKLKLLEDKETRLADRKHKYRMTENAAKPVQPTNMQRNIEYLVSNGLAKNKSEALKITQRAKSNPTKLVADMVEASEENQLMFQVKPGDPRYRSREQMISEAYGLIDQISGKESEAQPAPRVIQGQEGSDGVLPPQAAQQLREGKVTSFGNGQQWTLDSGRPVRVK</sequence>
<evidence type="ECO:0000256" key="1">
    <source>
        <dbReference type="SAM" id="MobiDB-lite"/>
    </source>
</evidence>
<evidence type="ECO:0000313" key="3">
    <source>
        <dbReference type="Proteomes" id="UP000231632"/>
    </source>
</evidence>